<dbReference type="Pfam" id="PF00581">
    <property type="entry name" value="Rhodanese"/>
    <property type="match status" value="1"/>
</dbReference>
<protein>
    <recommendedName>
        <fullName evidence="1">Rhodanese domain-containing protein</fullName>
    </recommendedName>
</protein>
<evidence type="ECO:0000259" key="1">
    <source>
        <dbReference type="PROSITE" id="PS50206"/>
    </source>
</evidence>
<dbReference type="PANTHER" id="PTHR43031">
    <property type="entry name" value="FAD-DEPENDENT OXIDOREDUCTASE"/>
    <property type="match status" value="1"/>
</dbReference>
<proteinExistence type="predicted"/>
<dbReference type="Gene3D" id="3.40.250.10">
    <property type="entry name" value="Rhodanese-like domain"/>
    <property type="match status" value="1"/>
</dbReference>
<feature type="domain" description="Rhodanese" evidence="1">
    <location>
        <begin position="51"/>
        <end position="150"/>
    </location>
</feature>
<dbReference type="PROSITE" id="PS50206">
    <property type="entry name" value="RHODANESE_3"/>
    <property type="match status" value="1"/>
</dbReference>
<dbReference type="CDD" id="cd00158">
    <property type="entry name" value="RHOD"/>
    <property type="match status" value="1"/>
</dbReference>
<dbReference type="EMBL" id="UOFE01000046">
    <property type="protein sequence ID" value="VAW55090.1"/>
    <property type="molecule type" value="Genomic_DNA"/>
</dbReference>
<evidence type="ECO:0000313" key="2">
    <source>
        <dbReference type="EMBL" id="VAW55090.1"/>
    </source>
</evidence>
<dbReference type="InterPro" id="IPR001763">
    <property type="entry name" value="Rhodanese-like_dom"/>
</dbReference>
<dbReference type="SUPFAM" id="SSF52821">
    <property type="entry name" value="Rhodanese/Cell cycle control phosphatase"/>
    <property type="match status" value="1"/>
</dbReference>
<sequence length="164" mass="19039">MTTTIKTTKTPRRVSRLRLLLLALVLGSAIMLIFKEPPYTNIENDQLQVMLNKNIPIYDIRRPEEWQQTGVIEGSHLLTFIDTRGQIKPDFINRFTTEVDKDEPVILICRTGSRTSKLAHHLMTELGYTNIFNVDDGIKQWLREKRQVTQIIKPASDAYFGRRL</sequence>
<organism evidence="2">
    <name type="scientific">hydrothermal vent metagenome</name>
    <dbReference type="NCBI Taxonomy" id="652676"/>
    <lineage>
        <taxon>unclassified sequences</taxon>
        <taxon>metagenomes</taxon>
        <taxon>ecological metagenomes</taxon>
    </lineage>
</organism>
<dbReference type="InterPro" id="IPR050229">
    <property type="entry name" value="GlpE_sulfurtransferase"/>
</dbReference>
<dbReference type="PANTHER" id="PTHR43031:SF16">
    <property type="entry name" value="OXIDOREDUCTASE"/>
    <property type="match status" value="1"/>
</dbReference>
<gene>
    <name evidence="2" type="ORF">MNBD_GAMMA05-250</name>
</gene>
<name>A0A3B0WR80_9ZZZZ</name>
<dbReference type="AlphaFoldDB" id="A0A3B0WR80"/>
<dbReference type="InterPro" id="IPR036873">
    <property type="entry name" value="Rhodanese-like_dom_sf"/>
</dbReference>
<accession>A0A3B0WR80</accession>
<reference evidence="2" key="1">
    <citation type="submission" date="2018-06" db="EMBL/GenBank/DDBJ databases">
        <authorList>
            <person name="Zhirakovskaya E."/>
        </authorList>
    </citation>
    <scope>NUCLEOTIDE SEQUENCE</scope>
</reference>
<dbReference type="SMART" id="SM00450">
    <property type="entry name" value="RHOD"/>
    <property type="match status" value="1"/>
</dbReference>